<dbReference type="EMBL" id="KI678015">
    <property type="protein sequence ID" value="ETM00495.1"/>
    <property type="molecule type" value="Genomic_DNA"/>
</dbReference>
<proteinExistence type="predicted"/>
<dbReference type="AlphaFoldDB" id="W2LUW9"/>
<sequence length="81" mass="9512">MDFDDPEFERLEQGGWVKDHENGYHDNMVYPDQSQELQIRTLWSGSWTIQESDIEDPAFSSMREWILRISDGETQIGMICA</sequence>
<dbReference type="Proteomes" id="UP000054423">
    <property type="component" value="Unassembled WGS sequence"/>
</dbReference>
<accession>W2LUW9</accession>
<gene>
    <name evidence="1" type="ORF">L917_02790</name>
</gene>
<protein>
    <submittedName>
        <fullName evidence="1">Uncharacterized protein</fullName>
    </submittedName>
</protein>
<name>W2LUW9_PHYNI</name>
<evidence type="ECO:0000313" key="1">
    <source>
        <dbReference type="EMBL" id="ETM00495.1"/>
    </source>
</evidence>
<reference evidence="1" key="1">
    <citation type="submission" date="2013-11" db="EMBL/GenBank/DDBJ databases">
        <title>The Genome Sequence of Phytophthora parasitica CHvinca01.</title>
        <authorList>
            <consortium name="The Broad Institute Genomics Platform"/>
            <person name="Russ C."/>
            <person name="Tyler B."/>
            <person name="Panabieres F."/>
            <person name="Shan W."/>
            <person name="Tripathy S."/>
            <person name="Grunwald N."/>
            <person name="Machado M."/>
            <person name="Johnson C.S."/>
            <person name="Arredondo F."/>
            <person name="Hong C."/>
            <person name="Coffey M."/>
            <person name="Young S.K."/>
            <person name="Zeng Q."/>
            <person name="Gargeya S."/>
            <person name="Fitzgerald M."/>
            <person name="Abouelleil A."/>
            <person name="Alvarado L."/>
            <person name="Chapman S.B."/>
            <person name="Gainer-Dewar J."/>
            <person name="Goldberg J."/>
            <person name="Griggs A."/>
            <person name="Gujja S."/>
            <person name="Hansen M."/>
            <person name="Howarth C."/>
            <person name="Imamovic A."/>
            <person name="Ireland A."/>
            <person name="Larimer J."/>
            <person name="McCowan C."/>
            <person name="Murphy C."/>
            <person name="Pearson M."/>
            <person name="Poon T.W."/>
            <person name="Priest M."/>
            <person name="Roberts A."/>
            <person name="Saif S."/>
            <person name="Shea T."/>
            <person name="Sykes S."/>
            <person name="Wortman J."/>
            <person name="Nusbaum C."/>
            <person name="Birren B."/>
        </authorList>
    </citation>
    <scope>NUCLEOTIDE SEQUENCE [LARGE SCALE GENOMIC DNA]</scope>
    <source>
        <strain evidence="1">CHvinca01</strain>
    </source>
</reference>
<dbReference type="VEuPathDB" id="FungiDB:PPTG_07672"/>
<organism evidence="1">
    <name type="scientific">Phytophthora nicotianae</name>
    <name type="common">Potato buckeye rot agent</name>
    <name type="synonym">Phytophthora parasitica</name>
    <dbReference type="NCBI Taxonomy" id="4792"/>
    <lineage>
        <taxon>Eukaryota</taxon>
        <taxon>Sar</taxon>
        <taxon>Stramenopiles</taxon>
        <taxon>Oomycota</taxon>
        <taxon>Peronosporomycetes</taxon>
        <taxon>Peronosporales</taxon>
        <taxon>Peronosporaceae</taxon>
        <taxon>Phytophthora</taxon>
    </lineage>
</organism>